<feature type="transmembrane region" description="Helical" evidence="1">
    <location>
        <begin position="68"/>
        <end position="89"/>
    </location>
</feature>
<keyword evidence="1" id="KW-0812">Transmembrane</keyword>
<organism evidence="2">
    <name type="scientific">Hexamita inflata</name>
    <dbReference type="NCBI Taxonomy" id="28002"/>
    <lineage>
        <taxon>Eukaryota</taxon>
        <taxon>Metamonada</taxon>
        <taxon>Diplomonadida</taxon>
        <taxon>Hexamitidae</taxon>
        <taxon>Hexamitinae</taxon>
        <taxon>Hexamita</taxon>
    </lineage>
</organism>
<reference evidence="2" key="1">
    <citation type="submission" date="2023-06" db="EMBL/GenBank/DDBJ databases">
        <authorList>
            <person name="Kurt Z."/>
        </authorList>
    </citation>
    <scope>NUCLEOTIDE SEQUENCE</scope>
</reference>
<reference evidence="3 4" key="2">
    <citation type="submission" date="2024-07" db="EMBL/GenBank/DDBJ databases">
        <authorList>
            <person name="Akdeniz Z."/>
        </authorList>
    </citation>
    <scope>NUCLEOTIDE SEQUENCE [LARGE SCALE GENOMIC DNA]</scope>
</reference>
<dbReference type="EMBL" id="CAXDID020000381">
    <property type="protein sequence ID" value="CAL6084722.1"/>
    <property type="molecule type" value="Genomic_DNA"/>
</dbReference>
<evidence type="ECO:0000256" key="1">
    <source>
        <dbReference type="SAM" id="Phobius"/>
    </source>
</evidence>
<evidence type="ECO:0000313" key="3">
    <source>
        <dbReference type="EMBL" id="CAL6084722.1"/>
    </source>
</evidence>
<evidence type="ECO:0000313" key="2">
    <source>
        <dbReference type="EMBL" id="CAI9916045.1"/>
    </source>
</evidence>
<feature type="transmembrane region" description="Helical" evidence="1">
    <location>
        <begin position="41"/>
        <end position="61"/>
    </location>
</feature>
<keyword evidence="1" id="KW-1133">Transmembrane helix</keyword>
<protein>
    <submittedName>
        <fullName evidence="3">Hypothetical_protein</fullName>
    </submittedName>
</protein>
<feature type="transmembrane region" description="Helical" evidence="1">
    <location>
        <begin position="12"/>
        <end position="29"/>
    </location>
</feature>
<gene>
    <name evidence="2" type="ORF">HINF_LOCUS3690</name>
    <name evidence="3" type="ORF">HINF_LOCUS62341</name>
</gene>
<keyword evidence="4" id="KW-1185">Reference proteome</keyword>
<keyword evidence="1" id="KW-0472">Membrane</keyword>
<comment type="caution">
    <text evidence="2">The sequence shown here is derived from an EMBL/GenBank/DDBJ whole genome shotgun (WGS) entry which is preliminary data.</text>
</comment>
<dbReference type="AlphaFoldDB" id="A0AA86TF86"/>
<evidence type="ECO:0000313" key="4">
    <source>
        <dbReference type="Proteomes" id="UP001642409"/>
    </source>
</evidence>
<dbReference type="Proteomes" id="UP001642409">
    <property type="component" value="Unassembled WGS sequence"/>
</dbReference>
<name>A0AA86TF86_9EUKA</name>
<sequence length="133" mass="15825">MPKHKPKKDVFVIFGALFLIFVLYGFTVFKIVQIQFQPVKLFVSLVILCQFAMFTIEYLVWKNCAESIYVRTFGQLGFLFSYLWSRMLINTTHRDLDEQLVRYLKYSESIILASYMFRILKYVAMLGKIHINQ</sequence>
<dbReference type="EMBL" id="CATOUU010000089">
    <property type="protein sequence ID" value="CAI9916045.1"/>
    <property type="molecule type" value="Genomic_DNA"/>
</dbReference>
<accession>A0AA86TF86</accession>
<proteinExistence type="predicted"/>